<dbReference type="InterPro" id="IPR036736">
    <property type="entry name" value="ACP-like_sf"/>
</dbReference>
<evidence type="ECO:0000259" key="1">
    <source>
        <dbReference type="PROSITE" id="PS50075"/>
    </source>
</evidence>
<dbReference type="AlphaFoldDB" id="A0A7Y0DR78"/>
<name>A0A7Y0DR78_9GAMM</name>
<dbReference type="Gene3D" id="1.10.1200.10">
    <property type="entry name" value="ACP-like"/>
    <property type="match status" value="1"/>
</dbReference>
<organism evidence="2 3">
    <name type="scientific">Pseudoalteromonas arctica</name>
    <dbReference type="NCBI Taxonomy" id="394751"/>
    <lineage>
        <taxon>Bacteria</taxon>
        <taxon>Pseudomonadati</taxon>
        <taxon>Pseudomonadota</taxon>
        <taxon>Gammaproteobacteria</taxon>
        <taxon>Alteromonadales</taxon>
        <taxon>Pseudoalteromonadaceae</taxon>
        <taxon>Pseudoalteromonas</taxon>
    </lineage>
</organism>
<keyword evidence="3" id="KW-1185">Reference proteome</keyword>
<evidence type="ECO:0000313" key="3">
    <source>
        <dbReference type="Proteomes" id="UP000570493"/>
    </source>
</evidence>
<reference evidence="2" key="1">
    <citation type="submission" date="2020-04" db="EMBL/GenBank/DDBJ databases">
        <title>Genome Sequencing for Pseudoaltermonas arctica.</title>
        <authorList>
            <person name="Elkins N.S."/>
        </authorList>
    </citation>
    <scope>NUCLEOTIDE SEQUENCE [LARGE SCALE GENOMIC DNA]</scope>
    <source>
        <strain evidence="2">NEC-BIFX-2020_0012</strain>
    </source>
</reference>
<gene>
    <name evidence="2" type="ORF">HHO47_04645</name>
</gene>
<comment type="caution">
    <text evidence="2">The sequence shown here is derived from an EMBL/GenBank/DDBJ whole genome shotgun (WGS) entry which is preliminary data.</text>
</comment>
<dbReference type="RefSeq" id="WP_145239482.1">
    <property type="nucleotide sequence ID" value="NZ_JABBMT010000005.1"/>
</dbReference>
<evidence type="ECO:0000313" key="2">
    <source>
        <dbReference type="EMBL" id="NMM40152.1"/>
    </source>
</evidence>
<sequence>MSLTNSIEQAINNKLIEKHGQDILISLDKKNSLISLGLLDSLDFISMLMEIENSLNLDIDFEEADPVQFTSYSGLIKLLSESTNA</sequence>
<protein>
    <recommendedName>
        <fullName evidence="1">Carrier domain-containing protein</fullName>
    </recommendedName>
</protein>
<feature type="domain" description="Carrier" evidence="1">
    <location>
        <begin position="2"/>
        <end position="83"/>
    </location>
</feature>
<dbReference type="SUPFAM" id="SSF47336">
    <property type="entry name" value="ACP-like"/>
    <property type="match status" value="1"/>
</dbReference>
<dbReference type="Proteomes" id="UP000570493">
    <property type="component" value="Unassembled WGS sequence"/>
</dbReference>
<proteinExistence type="predicted"/>
<dbReference type="PROSITE" id="PS50075">
    <property type="entry name" value="CARRIER"/>
    <property type="match status" value="1"/>
</dbReference>
<accession>A0A7Y0DR78</accession>
<dbReference type="EMBL" id="JABBMT010000005">
    <property type="protein sequence ID" value="NMM40152.1"/>
    <property type="molecule type" value="Genomic_DNA"/>
</dbReference>
<dbReference type="InterPro" id="IPR009081">
    <property type="entry name" value="PP-bd_ACP"/>
</dbReference>